<dbReference type="Pfam" id="PF01569">
    <property type="entry name" value="PAP2"/>
    <property type="match status" value="1"/>
</dbReference>
<dbReference type="RefSeq" id="WP_196836487.1">
    <property type="nucleotide sequence ID" value="NZ_JADOTZ010000001.1"/>
</dbReference>
<feature type="transmembrane region" description="Helical" evidence="1">
    <location>
        <begin position="264"/>
        <end position="286"/>
    </location>
</feature>
<feature type="transmembrane region" description="Helical" evidence="1">
    <location>
        <begin position="190"/>
        <end position="211"/>
    </location>
</feature>
<dbReference type="InterPro" id="IPR000326">
    <property type="entry name" value="PAP2/HPO"/>
</dbReference>
<dbReference type="EMBL" id="JADOTZ010000001">
    <property type="protein sequence ID" value="MBG6085288.1"/>
    <property type="molecule type" value="Genomic_DNA"/>
</dbReference>
<keyword evidence="1" id="KW-0472">Membrane</keyword>
<organism evidence="3 4">
    <name type="scientific">Zhihengliuella flava</name>
    <dbReference type="NCBI Taxonomy" id="1285193"/>
    <lineage>
        <taxon>Bacteria</taxon>
        <taxon>Bacillati</taxon>
        <taxon>Actinomycetota</taxon>
        <taxon>Actinomycetes</taxon>
        <taxon>Micrococcales</taxon>
        <taxon>Micrococcaceae</taxon>
        <taxon>Zhihengliuella</taxon>
    </lineage>
</organism>
<feature type="transmembrane region" description="Helical" evidence="1">
    <location>
        <begin position="98"/>
        <end position="117"/>
    </location>
</feature>
<dbReference type="Proteomes" id="UP000625033">
    <property type="component" value="Unassembled WGS sequence"/>
</dbReference>
<sequence>MTHESGTYSGARVAWPVGWMLGLLASAAALAAVYWFFVLTDPGQHIDDNALIGARDFLAQRDQAREPALAFLGKLPHVSAVMAAAALIISAVVHRSVLAPLITLASLGSAVLATQLLKHQVLERPNLGISEATVNSFPSGHTTLAAASMAAVFCTVTPRWRPLVALLGGLYTAAAGAATLVLGWHRPADIFGAYLVVLFFALLTGWVLAVVAPEENRFSRRDFWAASRGFAWFMWVPGLAGLLCAAVLWALLPPVDTGENYQLLLGFLTGGVLAIGGAALTTFAVLERVFAFQGRVRGR</sequence>
<feature type="transmembrane region" description="Helical" evidence="1">
    <location>
        <begin position="137"/>
        <end position="156"/>
    </location>
</feature>
<feature type="domain" description="Phosphatidic acid phosphatase type 2/haloperoxidase" evidence="2">
    <location>
        <begin position="99"/>
        <end position="205"/>
    </location>
</feature>
<dbReference type="AlphaFoldDB" id="A0A931DB12"/>
<gene>
    <name evidence="3" type="ORF">IW252_002055</name>
</gene>
<reference evidence="3" key="1">
    <citation type="submission" date="2020-11" db="EMBL/GenBank/DDBJ databases">
        <title>Sequencing the genomes of 1000 actinobacteria strains.</title>
        <authorList>
            <person name="Klenk H.-P."/>
        </authorList>
    </citation>
    <scope>NUCLEOTIDE SEQUENCE</scope>
    <source>
        <strain evidence="3">DSM 26152</strain>
    </source>
</reference>
<feature type="transmembrane region" description="Helical" evidence="1">
    <location>
        <begin position="75"/>
        <end position="93"/>
    </location>
</feature>
<evidence type="ECO:0000313" key="3">
    <source>
        <dbReference type="EMBL" id="MBG6085288.1"/>
    </source>
</evidence>
<evidence type="ECO:0000259" key="2">
    <source>
        <dbReference type="SMART" id="SM00014"/>
    </source>
</evidence>
<proteinExistence type="predicted"/>
<dbReference type="SMART" id="SM00014">
    <property type="entry name" value="acidPPc"/>
    <property type="match status" value="1"/>
</dbReference>
<feature type="transmembrane region" description="Helical" evidence="1">
    <location>
        <begin position="12"/>
        <end position="37"/>
    </location>
</feature>
<dbReference type="SUPFAM" id="SSF48317">
    <property type="entry name" value="Acid phosphatase/Vanadium-dependent haloperoxidase"/>
    <property type="match status" value="1"/>
</dbReference>
<evidence type="ECO:0000256" key="1">
    <source>
        <dbReference type="SAM" id="Phobius"/>
    </source>
</evidence>
<protein>
    <submittedName>
        <fullName evidence="3">Membrane-associated phospholipid phosphatase</fullName>
    </submittedName>
</protein>
<comment type="caution">
    <text evidence="3">The sequence shown here is derived from an EMBL/GenBank/DDBJ whole genome shotgun (WGS) entry which is preliminary data.</text>
</comment>
<keyword evidence="1" id="KW-0812">Transmembrane</keyword>
<feature type="transmembrane region" description="Helical" evidence="1">
    <location>
        <begin position="232"/>
        <end position="252"/>
    </location>
</feature>
<accession>A0A931DB12</accession>
<dbReference type="Gene3D" id="1.20.144.10">
    <property type="entry name" value="Phosphatidic acid phosphatase type 2/haloperoxidase"/>
    <property type="match status" value="1"/>
</dbReference>
<keyword evidence="4" id="KW-1185">Reference proteome</keyword>
<name>A0A931DB12_9MICC</name>
<feature type="transmembrane region" description="Helical" evidence="1">
    <location>
        <begin position="163"/>
        <end position="184"/>
    </location>
</feature>
<dbReference type="InterPro" id="IPR036938">
    <property type="entry name" value="PAP2/HPO_sf"/>
</dbReference>
<evidence type="ECO:0000313" key="4">
    <source>
        <dbReference type="Proteomes" id="UP000625033"/>
    </source>
</evidence>
<keyword evidence="1" id="KW-1133">Transmembrane helix</keyword>